<dbReference type="HOGENOM" id="CLU_3215529_0_0_6"/>
<dbReference type="KEGG" id="eic:NT01EI_3856"/>
<name>C5BC69_EDWI9</name>
<sequence>MVLHNVWSLKGETVRPSGIAGEIAAGGAGYSAVSGLAWQQPFVR</sequence>
<proteinExistence type="predicted"/>
<dbReference type="AlphaFoldDB" id="C5BC69"/>
<organism evidence="1 2">
    <name type="scientific">Edwardsiella ictaluri (strain 93-146)</name>
    <dbReference type="NCBI Taxonomy" id="634503"/>
    <lineage>
        <taxon>Bacteria</taxon>
        <taxon>Pseudomonadati</taxon>
        <taxon>Pseudomonadota</taxon>
        <taxon>Gammaproteobacteria</taxon>
        <taxon>Enterobacterales</taxon>
        <taxon>Hafniaceae</taxon>
        <taxon>Edwardsiella</taxon>
    </lineage>
</organism>
<evidence type="ECO:0000313" key="2">
    <source>
        <dbReference type="Proteomes" id="UP000001485"/>
    </source>
</evidence>
<gene>
    <name evidence="1" type="ordered locus">NT01EI_3856</name>
</gene>
<protein>
    <submittedName>
        <fullName evidence="1">Uncharacterized protein</fullName>
    </submittedName>
</protein>
<reference evidence="2" key="1">
    <citation type="submission" date="2009-03" db="EMBL/GenBank/DDBJ databases">
        <title>Complete genome sequence of Edwardsiella ictaluri 93-146.</title>
        <authorList>
            <person name="Williams M.L."/>
            <person name="Gillaspy A.F."/>
            <person name="Dyer D.W."/>
            <person name="Thune R.L."/>
            <person name="Waldbieser G.C."/>
            <person name="Schuster S.C."/>
            <person name="Gipson J."/>
            <person name="Zaitshik J."/>
            <person name="Landry C."/>
            <person name="Lawrence M.L."/>
        </authorList>
    </citation>
    <scope>NUCLEOTIDE SEQUENCE [LARGE SCALE GENOMIC DNA]</scope>
    <source>
        <strain evidence="2">93-146</strain>
    </source>
</reference>
<dbReference type="EMBL" id="CP001600">
    <property type="protein sequence ID" value="ACR70975.1"/>
    <property type="molecule type" value="Genomic_DNA"/>
</dbReference>
<accession>C5BC69</accession>
<reference evidence="1 2" key="2">
    <citation type="journal article" date="2012" name="J. Bacteriol.">
        <title>Genome Sequence of Edwardsiella ictaluri 93-146, a Strain Associated with a Natural Channel Catfish Outbreak of Enteric Septicemia of Catfish.</title>
        <authorList>
            <person name="Williams M.L."/>
            <person name="Gillaspy A.F."/>
            <person name="Dyer D.W."/>
            <person name="Thune R.L."/>
            <person name="Waldbieser G.C."/>
            <person name="Schuster S.C."/>
            <person name="Gipson J."/>
            <person name="Zaitshik J."/>
            <person name="Landry C."/>
            <person name="Banes M.M."/>
            <person name="Lawrence M.L."/>
        </authorList>
    </citation>
    <scope>NUCLEOTIDE SEQUENCE [LARGE SCALE GENOMIC DNA]</scope>
    <source>
        <strain evidence="1 2">93-146</strain>
    </source>
</reference>
<dbReference type="Proteomes" id="UP000001485">
    <property type="component" value="Chromosome"/>
</dbReference>
<evidence type="ECO:0000313" key="1">
    <source>
        <dbReference type="EMBL" id="ACR70975.1"/>
    </source>
</evidence>